<proteinExistence type="predicted"/>
<name>A0A6M3KQD4_9ZZZZ</name>
<accession>A0A6M3KQD4</accession>
<dbReference type="EMBL" id="MT142516">
    <property type="protein sequence ID" value="QJA83694.1"/>
    <property type="molecule type" value="Genomic_DNA"/>
</dbReference>
<evidence type="ECO:0008006" key="4">
    <source>
        <dbReference type="Google" id="ProtNLM"/>
    </source>
</evidence>
<feature type="compositionally biased region" description="Basic and acidic residues" evidence="1">
    <location>
        <begin position="63"/>
        <end position="77"/>
    </location>
</feature>
<dbReference type="AlphaFoldDB" id="A0A6M3KQD4"/>
<reference evidence="3" key="1">
    <citation type="submission" date="2020-03" db="EMBL/GenBank/DDBJ databases">
        <title>The deep terrestrial virosphere.</title>
        <authorList>
            <person name="Holmfeldt K."/>
            <person name="Nilsson E."/>
            <person name="Simone D."/>
            <person name="Lopez-Fernandez M."/>
            <person name="Wu X."/>
            <person name="de Brujin I."/>
            <person name="Lundin D."/>
            <person name="Andersson A."/>
            <person name="Bertilsson S."/>
            <person name="Dopson M."/>
        </authorList>
    </citation>
    <scope>NUCLEOTIDE SEQUENCE</scope>
    <source>
        <strain evidence="3">MM415A00259</strain>
        <strain evidence="2">MM415B00452</strain>
    </source>
</reference>
<feature type="compositionally biased region" description="Acidic residues" evidence="1">
    <location>
        <begin position="78"/>
        <end position="88"/>
    </location>
</feature>
<feature type="region of interest" description="Disordered" evidence="1">
    <location>
        <begin position="63"/>
        <end position="88"/>
    </location>
</feature>
<organism evidence="3">
    <name type="scientific">viral metagenome</name>
    <dbReference type="NCBI Taxonomy" id="1070528"/>
    <lineage>
        <taxon>unclassified sequences</taxon>
        <taxon>metagenomes</taxon>
        <taxon>organismal metagenomes</taxon>
    </lineage>
</organism>
<dbReference type="EMBL" id="MT141529">
    <property type="protein sequence ID" value="QJA64948.1"/>
    <property type="molecule type" value="Genomic_DNA"/>
</dbReference>
<gene>
    <name evidence="3" type="ORF">MM415A00259_0019</name>
    <name evidence="2" type="ORF">MM415B00452_0049</name>
</gene>
<evidence type="ECO:0000313" key="2">
    <source>
        <dbReference type="EMBL" id="QJA64948.1"/>
    </source>
</evidence>
<evidence type="ECO:0000313" key="3">
    <source>
        <dbReference type="EMBL" id="QJA83694.1"/>
    </source>
</evidence>
<evidence type="ECO:0000256" key="1">
    <source>
        <dbReference type="SAM" id="MobiDB-lite"/>
    </source>
</evidence>
<protein>
    <recommendedName>
        <fullName evidence="4">Lipoprotein</fullName>
    </recommendedName>
</protein>
<dbReference type="PROSITE" id="PS51257">
    <property type="entry name" value="PROKAR_LIPOPROTEIN"/>
    <property type="match status" value="1"/>
</dbReference>
<sequence length="88" mass="9705">MIRFIALVLVCLMLTGCSTVYSGFTSIRVKAKKFTAKCGPFNAFSGEDVDANFNRKMTMTGDKNRKIAPDPDIKMSDAGEDNTFEVVK</sequence>